<evidence type="ECO:0000313" key="9">
    <source>
        <dbReference type="EMBL" id="TWB78575.1"/>
    </source>
</evidence>
<dbReference type="InterPro" id="IPR029056">
    <property type="entry name" value="Ribokinase-like"/>
</dbReference>
<evidence type="ECO:0000256" key="5">
    <source>
        <dbReference type="ARBA" id="ARBA00023268"/>
    </source>
</evidence>
<comment type="function">
    <text evidence="1">Catalyzes the phosphorylation of D-glycero-D-manno-heptose 7-phosphate at the C-1 position to selectively form D-glycero-beta-D-manno-heptose-1,7-bisphosphate.</text>
</comment>
<dbReference type="RefSeq" id="WP_080137250.1">
    <property type="nucleotide sequence ID" value="NZ_LWIG01000014.1"/>
</dbReference>
<dbReference type="PANTHER" id="PTHR46969">
    <property type="entry name" value="BIFUNCTIONAL PROTEIN HLDE"/>
    <property type="match status" value="1"/>
</dbReference>
<dbReference type="InterPro" id="IPR011913">
    <property type="entry name" value="RfaE_dom_I"/>
</dbReference>
<dbReference type="SUPFAM" id="SSF53613">
    <property type="entry name" value="Ribokinase-like"/>
    <property type="match status" value="1"/>
</dbReference>
<dbReference type="PANTHER" id="PTHR46969:SF1">
    <property type="entry name" value="BIFUNCTIONAL PROTEIN HLDE"/>
    <property type="match status" value="1"/>
</dbReference>
<dbReference type="AlphaFoldDB" id="A0A560K5E2"/>
<protein>
    <submittedName>
        <fullName evidence="9">RfaE bifunctional protein nucleotidyltransferase chain/domain</fullName>
    </submittedName>
</protein>
<dbReference type="Gene3D" id="3.40.50.620">
    <property type="entry name" value="HUPs"/>
    <property type="match status" value="1"/>
</dbReference>
<dbReference type="Pfam" id="PF00294">
    <property type="entry name" value="PfkB"/>
    <property type="match status" value="1"/>
</dbReference>
<evidence type="ECO:0000256" key="2">
    <source>
        <dbReference type="ARBA" id="ARBA00003753"/>
    </source>
</evidence>
<keyword evidence="3 9" id="KW-0808">Transferase</keyword>
<evidence type="ECO:0000259" key="7">
    <source>
        <dbReference type="Pfam" id="PF00294"/>
    </source>
</evidence>
<dbReference type="GO" id="GO:0033786">
    <property type="term" value="F:heptose-1-phosphate adenylyltransferase activity"/>
    <property type="evidence" value="ECO:0007669"/>
    <property type="project" value="TreeGrafter"/>
</dbReference>
<accession>A0A560K5E2</accession>
<dbReference type="GO" id="GO:0005829">
    <property type="term" value="C:cytosol"/>
    <property type="evidence" value="ECO:0007669"/>
    <property type="project" value="TreeGrafter"/>
</dbReference>
<dbReference type="OrthoDB" id="9802794at2"/>
<dbReference type="GO" id="GO:0016773">
    <property type="term" value="F:phosphotransferase activity, alcohol group as acceptor"/>
    <property type="evidence" value="ECO:0007669"/>
    <property type="project" value="InterPro"/>
</dbReference>
<dbReference type="CDD" id="cd02172">
    <property type="entry name" value="RfaE_N"/>
    <property type="match status" value="1"/>
</dbReference>
<dbReference type="InterPro" id="IPR014729">
    <property type="entry name" value="Rossmann-like_a/b/a_fold"/>
</dbReference>
<dbReference type="EMBL" id="VITW01000003">
    <property type="protein sequence ID" value="TWB78575.1"/>
    <property type="molecule type" value="Genomic_DNA"/>
</dbReference>
<evidence type="ECO:0000256" key="4">
    <source>
        <dbReference type="ARBA" id="ARBA00022777"/>
    </source>
</evidence>
<evidence type="ECO:0000259" key="8">
    <source>
        <dbReference type="Pfam" id="PF01467"/>
    </source>
</evidence>
<dbReference type="CDD" id="cd01172">
    <property type="entry name" value="RfaE_like"/>
    <property type="match status" value="1"/>
</dbReference>
<evidence type="ECO:0000256" key="6">
    <source>
        <dbReference type="ARBA" id="ARBA00023277"/>
    </source>
</evidence>
<dbReference type="STRING" id="1399419.A5906_39410"/>
<dbReference type="SUPFAM" id="SSF52374">
    <property type="entry name" value="Nucleotidylyl transferase"/>
    <property type="match status" value="1"/>
</dbReference>
<sequence length="521" mass="56557">MGHTPTGKAAVHPAPHQKIKSLEELGAIARAAQAEGRTVALCHGVFDLVHLGHVRHILAARNEADVVIVTITADCFVNKGPGRPIFPENMRAEMLAALGTVDWVGINRTTSAEPVLDTVRPDIYVKGSDYENPEDDVTGKIATERDAVERHGGRIVFTRDVTFSSSSLLNRYFDIYDPPLRDYLQKVREGGGAERLLKLIDKIQDMHVVLVGDTIIDEYQYVTALGKASKENIVATLFKNREQFAGGVIAAANHVASFCKSVEIVTTLGGEDYPEEFLRAHIRPNVTLTPIRVENRPTTRKLRYVELGYLHKLFEVYTMNDTPVSEVQRQEIDRVTAERVRGADVVIVTDFGHGMIASSTIDTLIANSKFLAVNAQSNSGNHGYNLVTKYPRADYICIDAPEARLAATDKFNDIASVIENGLHGKIDCDNMIITHGSFGCYPFSAKSGVARVPAFTKTVVDTVGAGDAFLTITAPLVAAGGNIEDVAFIGNAAGAIKVGIVGHRSSVEKAPLVKFVTALLK</sequence>
<comment type="caution">
    <text evidence="9">The sequence shown here is derived from an EMBL/GenBank/DDBJ whole genome shotgun (WGS) entry which is preliminary data.</text>
</comment>
<feature type="domain" description="Carbohydrate kinase PfkB" evidence="7">
    <location>
        <begin position="207"/>
        <end position="509"/>
    </location>
</feature>
<dbReference type="InterPro" id="IPR004821">
    <property type="entry name" value="Cyt_trans-like"/>
</dbReference>
<organism evidence="9 10">
    <name type="scientific">Bradyrhizobium sacchari</name>
    <dbReference type="NCBI Taxonomy" id="1399419"/>
    <lineage>
        <taxon>Bacteria</taxon>
        <taxon>Pseudomonadati</taxon>
        <taxon>Pseudomonadota</taxon>
        <taxon>Alphaproteobacteria</taxon>
        <taxon>Hyphomicrobiales</taxon>
        <taxon>Nitrobacteraceae</taxon>
        <taxon>Bradyrhizobium</taxon>
    </lineage>
</organism>
<dbReference type="Proteomes" id="UP000315914">
    <property type="component" value="Unassembled WGS sequence"/>
</dbReference>
<proteinExistence type="predicted"/>
<dbReference type="GO" id="GO:0033785">
    <property type="term" value="F:heptose 7-phosphate kinase activity"/>
    <property type="evidence" value="ECO:0007669"/>
    <property type="project" value="TreeGrafter"/>
</dbReference>
<keyword evidence="5" id="KW-0511">Multifunctional enzyme</keyword>
<comment type="function">
    <text evidence="2">Catalyzes the ADP transfer from ATP to D-glycero-beta-D-manno-heptose 1-phosphate, yielding ADP-D-glycero-beta-D-manno-heptose.</text>
</comment>
<evidence type="ECO:0000256" key="1">
    <source>
        <dbReference type="ARBA" id="ARBA00002319"/>
    </source>
</evidence>
<reference evidence="9 10" key="1">
    <citation type="submission" date="2019-06" db="EMBL/GenBank/DDBJ databases">
        <title>Genomic Encyclopedia of Type Strains, Phase IV (KMG-V): Genome sequencing to study the core and pangenomes of soil and plant-associated prokaryotes.</title>
        <authorList>
            <person name="Whitman W."/>
        </authorList>
    </citation>
    <scope>NUCLEOTIDE SEQUENCE [LARGE SCALE GENOMIC DNA]</scope>
    <source>
        <strain evidence="9 10">BR 10556</strain>
    </source>
</reference>
<keyword evidence="6" id="KW-0119">Carbohydrate metabolism</keyword>
<name>A0A560K5E2_9BRAD</name>
<dbReference type="InterPro" id="IPR011611">
    <property type="entry name" value="PfkB_dom"/>
</dbReference>
<evidence type="ECO:0000313" key="10">
    <source>
        <dbReference type="Proteomes" id="UP000315914"/>
    </source>
</evidence>
<gene>
    <name evidence="9" type="ORF">FBZ95_103419</name>
</gene>
<dbReference type="Gene3D" id="3.40.1190.20">
    <property type="match status" value="1"/>
</dbReference>
<keyword evidence="10" id="KW-1185">Reference proteome</keyword>
<feature type="domain" description="Cytidyltransferase-like" evidence="8">
    <location>
        <begin position="42"/>
        <end position="148"/>
    </location>
</feature>
<dbReference type="NCBIfam" id="TIGR00125">
    <property type="entry name" value="cyt_tran_rel"/>
    <property type="match status" value="1"/>
</dbReference>
<evidence type="ECO:0000256" key="3">
    <source>
        <dbReference type="ARBA" id="ARBA00022679"/>
    </source>
</evidence>
<dbReference type="Pfam" id="PF01467">
    <property type="entry name" value="CTP_transf_like"/>
    <property type="match status" value="1"/>
</dbReference>
<keyword evidence="4" id="KW-0418">Kinase</keyword>